<evidence type="ECO:0000256" key="5">
    <source>
        <dbReference type="ARBA" id="ARBA00022741"/>
    </source>
</evidence>
<dbReference type="InterPro" id="IPR036615">
    <property type="entry name" value="Mur_ligase_C_dom_sf"/>
</dbReference>
<comment type="caution">
    <text evidence="11">Lacks conserved residue(s) required for the propagation of feature annotation.</text>
</comment>
<dbReference type="Proteomes" id="UP000234845">
    <property type="component" value="Unassembled WGS sequence"/>
</dbReference>
<evidence type="ECO:0000259" key="15">
    <source>
        <dbReference type="Pfam" id="PF08245"/>
    </source>
</evidence>
<feature type="binding site" evidence="11">
    <location>
        <position position="150"/>
    </location>
    <ligand>
        <name>UDP-N-acetyl-alpha-D-muramoyl-L-alanyl-D-glutamate</name>
        <dbReference type="ChEBI" id="CHEBI:83900"/>
    </ligand>
</feature>
<keyword evidence="11" id="KW-0460">Magnesium</keyword>
<dbReference type="UniPathway" id="UPA00219"/>
<feature type="binding site" evidence="11">
    <location>
        <position position="184"/>
    </location>
    <ligand>
        <name>UDP-N-acetyl-alpha-D-muramoyl-L-alanyl-D-glutamate</name>
        <dbReference type="ChEBI" id="CHEBI:83900"/>
    </ligand>
</feature>
<comment type="subcellular location">
    <subcellularLocation>
        <location evidence="11 12">Cytoplasm</location>
    </subcellularLocation>
</comment>
<dbReference type="EMBL" id="PKLZ01000003">
    <property type="protein sequence ID" value="PLW83383.1"/>
    <property type="molecule type" value="Genomic_DNA"/>
</dbReference>
<evidence type="ECO:0000313" key="17">
    <source>
        <dbReference type="Proteomes" id="UP000234845"/>
    </source>
</evidence>
<feature type="modified residue" description="N6-carboxylysine" evidence="11">
    <location>
        <position position="218"/>
    </location>
</feature>
<dbReference type="PROSITE" id="PS01011">
    <property type="entry name" value="FOLYLPOLYGLU_SYNT_1"/>
    <property type="match status" value="1"/>
</dbReference>
<dbReference type="GO" id="GO:0071555">
    <property type="term" value="P:cell wall organization"/>
    <property type="evidence" value="ECO:0007669"/>
    <property type="project" value="UniProtKB-KW"/>
</dbReference>
<keyword evidence="3 11" id="KW-0436">Ligase</keyword>
<keyword evidence="9 11" id="KW-0131">Cell cycle</keyword>
<dbReference type="GO" id="GO:0008360">
    <property type="term" value="P:regulation of cell shape"/>
    <property type="evidence" value="ECO:0007669"/>
    <property type="project" value="UniProtKB-KW"/>
</dbReference>
<accession>A0A2N5Y4Q4</accession>
<dbReference type="SUPFAM" id="SSF53244">
    <property type="entry name" value="MurD-like peptide ligases, peptide-binding domain"/>
    <property type="match status" value="1"/>
</dbReference>
<dbReference type="GO" id="GO:0009252">
    <property type="term" value="P:peptidoglycan biosynthetic process"/>
    <property type="evidence" value="ECO:0007669"/>
    <property type="project" value="UniProtKB-UniRule"/>
</dbReference>
<dbReference type="InterPro" id="IPR004101">
    <property type="entry name" value="Mur_ligase_C"/>
</dbReference>
<evidence type="ECO:0000256" key="9">
    <source>
        <dbReference type="ARBA" id="ARBA00023306"/>
    </source>
</evidence>
<dbReference type="NCBIfam" id="TIGR01085">
    <property type="entry name" value="murE"/>
    <property type="match status" value="1"/>
</dbReference>
<dbReference type="OrthoDB" id="9800958at2"/>
<evidence type="ECO:0000256" key="7">
    <source>
        <dbReference type="ARBA" id="ARBA00022960"/>
    </source>
</evidence>
<dbReference type="GO" id="GO:0005737">
    <property type="term" value="C:cytoplasm"/>
    <property type="evidence" value="ECO:0007669"/>
    <property type="project" value="UniProtKB-SubCell"/>
</dbReference>
<evidence type="ECO:0000256" key="3">
    <source>
        <dbReference type="ARBA" id="ARBA00022598"/>
    </source>
</evidence>
<feature type="domain" description="Mur ligase N-terminal catalytic" evidence="13">
    <location>
        <begin position="19"/>
        <end position="66"/>
    </location>
</feature>
<keyword evidence="10 11" id="KW-0961">Cell wall biogenesis/degradation</keyword>
<reference evidence="17" key="1">
    <citation type="submission" date="2017-11" db="EMBL/GenBank/DDBJ databases">
        <title>The draft genome sequence of Chromatocurvus sp. F02.</title>
        <authorList>
            <person name="Du Z.-J."/>
            <person name="Chang Y.-Q."/>
        </authorList>
    </citation>
    <scope>NUCLEOTIDE SEQUENCE [LARGE SCALE GENOMIC DNA]</scope>
    <source>
        <strain evidence="17">F02</strain>
    </source>
</reference>
<dbReference type="AlphaFoldDB" id="A0A2N5Y4Q4"/>
<comment type="pathway">
    <text evidence="11 12">Cell wall biogenesis; peptidoglycan biosynthesis.</text>
</comment>
<dbReference type="CDD" id="cd01983">
    <property type="entry name" value="SIMIBI"/>
    <property type="match status" value="1"/>
</dbReference>
<keyword evidence="6 11" id="KW-0067">ATP-binding</keyword>
<feature type="binding site" evidence="11">
    <location>
        <position position="24"/>
    </location>
    <ligand>
        <name>UDP-N-acetyl-alpha-D-muramoyl-L-alanyl-D-glutamate</name>
        <dbReference type="ChEBI" id="CHEBI:83900"/>
    </ligand>
</feature>
<comment type="cofactor">
    <cofactor evidence="11">
        <name>Mg(2+)</name>
        <dbReference type="ChEBI" id="CHEBI:18420"/>
    </cofactor>
</comment>
<dbReference type="Pfam" id="PF02875">
    <property type="entry name" value="Mur_ligase_C"/>
    <property type="match status" value="1"/>
</dbReference>
<dbReference type="InterPro" id="IPR035911">
    <property type="entry name" value="MurE/MurF_N"/>
</dbReference>
<dbReference type="PANTHER" id="PTHR23135">
    <property type="entry name" value="MUR LIGASE FAMILY MEMBER"/>
    <property type="match status" value="1"/>
</dbReference>
<dbReference type="EC" id="6.3.2.13" evidence="11"/>
<dbReference type="NCBIfam" id="NF001124">
    <property type="entry name" value="PRK00139.1-2"/>
    <property type="match status" value="1"/>
</dbReference>
<feature type="binding site" evidence="11">
    <location>
        <position position="459"/>
    </location>
    <ligand>
        <name>meso-2,6-diaminopimelate</name>
        <dbReference type="ChEBI" id="CHEBI:57791"/>
    </ligand>
</feature>
<evidence type="ECO:0000256" key="10">
    <source>
        <dbReference type="ARBA" id="ARBA00023316"/>
    </source>
</evidence>
<dbReference type="Gene3D" id="3.90.190.20">
    <property type="entry name" value="Mur ligase, C-terminal domain"/>
    <property type="match status" value="1"/>
</dbReference>
<dbReference type="Pfam" id="PF08245">
    <property type="entry name" value="Mur_ligase_M"/>
    <property type="match status" value="1"/>
</dbReference>
<dbReference type="SUPFAM" id="SSF53623">
    <property type="entry name" value="MurD-like peptide ligases, catalytic domain"/>
    <property type="match status" value="1"/>
</dbReference>
<feature type="domain" description="Mur ligase central" evidence="15">
    <location>
        <begin position="107"/>
        <end position="310"/>
    </location>
</feature>
<evidence type="ECO:0000259" key="14">
    <source>
        <dbReference type="Pfam" id="PF02875"/>
    </source>
</evidence>
<dbReference type="GO" id="GO:0004326">
    <property type="term" value="F:tetrahydrofolylpolyglutamate synthase activity"/>
    <property type="evidence" value="ECO:0007669"/>
    <property type="project" value="InterPro"/>
</dbReference>
<keyword evidence="4 11" id="KW-0132">Cell division</keyword>
<dbReference type="Gene3D" id="3.40.1390.10">
    <property type="entry name" value="MurE/MurF, N-terminal domain"/>
    <property type="match status" value="1"/>
</dbReference>
<evidence type="ECO:0000256" key="8">
    <source>
        <dbReference type="ARBA" id="ARBA00022984"/>
    </source>
</evidence>
<evidence type="ECO:0000259" key="13">
    <source>
        <dbReference type="Pfam" id="PF01225"/>
    </source>
</evidence>
<dbReference type="Pfam" id="PF01225">
    <property type="entry name" value="Mur_ligase"/>
    <property type="match status" value="1"/>
</dbReference>
<feature type="short sequence motif" description="Meso-diaminopimelate recognition motif" evidence="11">
    <location>
        <begin position="405"/>
        <end position="408"/>
    </location>
</feature>
<dbReference type="GO" id="GO:0000287">
    <property type="term" value="F:magnesium ion binding"/>
    <property type="evidence" value="ECO:0007669"/>
    <property type="project" value="UniProtKB-UniRule"/>
</dbReference>
<feature type="binding site" evidence="11">
    <location>
        <begin position="405"/>
        <end position="408"/>
    </location>
    <ligand>
        <name>meso-2,6-diaminopimelate</name>
        <dbReference type="ChEBI" id="CHEBI:57791"/>
    </ligand>
</feature>
<evidence type="ECO:0000313" key="16">
    <source>
        <dbReference type="EMBL" id="PLW83383.1"/>
    </source>
</evidence>
<sequence length="487" mass="50594">MTLSALLGSCAEGFTDVRVSGVQLDSRRVGPGDLFLALAGARHDGRRFIEQAITGGAAAVVAEPPLANGGPALPVPVLELPGLAREAGVIAARFYGNPSANLDIIGITGTNGKTTTSRLLAQLLRATGRRCGVIGTLGTALDDSVTEAANTTPDPVTLQQQLASWRDEAVDSVSMEVSSHALDQGRLNGTTFAIAVFTNLTRDHLDYHGTMVAYGRSKLKLFTTPGLRHAVVNLDDPYAAEVLASLPAGVAAWRYSAAGHPDADIRVTAPRFHTGGVEAQLVTPWGRGVFASPLPADFNLANVAAAVTCAVLLGAELAPTLAAVAGLRGIPGRMQLIRNTVGLQVIVDYAHTPDALAQALQALRRHVSGRLLVVFGCGGDRDRAKRALMGRAACAGADQVILTSDNPRTEDPLAILADINAGCSGSDVQVEPDRAQAIATVIAEARPGDCVLIAGKGHEEYQITGTQRIPFSDVEVATAALARRASA</sequence>
<feature type="domain" description="Mur ligase C-terminal" evidence="14">
    <location>
        <begin position="332"/>
        <end position="457"/>
    </location>
</feature>
<keyword evidence="17" id="KW-1185">Reference proteome</keyword>
<name>A0A2N5Y4Q4_9GAMM</name>
<comment type="caution">
    <text evidence="16">The sequence shown here is derived from an EMBL/GenBank/DDBJ whole genome shotgun (WGS) entry which is preliminary data.</text>
</comment>
<evidence type="ECO:0000256" key="1">
    <source>
        <dbReference type="ARBA" id="ARBA00005898"/>
    </source>
</evidence>
<feature type="binding site" evidence="11">
    <location>
        <position position="178"/>
    </location>
    <ligand>
        <name>UDP-N-acetyl-alpha-D-muramoyl-L-alanyl-D-glutamate</name>
        <dbReference type="ChEBI" id="CHEBI:83900"/>
    </ligand>
</feature>
<dbReference type="GO" id="GO:0005524">
    <property type="term" value="F:ATP binding"/>
    <property type="evidence" value="ECO:0007669"/>
    <property type="project" value="UniProtKB-UniRule"/>
</dbReference>
<dbReference type="PANTHER" id="PTHR23135:SF4">
    <property type="entry name" value="UDP-N-ACETYLMURAMOYL-L-ALANYL-D-GLUTAMATE--2,6-DIAMINOPIMELATE LIGASE MURE HOMOLOG, CHLOROPLASTIC"/>
    <property type="match status" value="1"/>
</dbReference>
<dbReference type="GO" id="GO:0051301">
    <property type="term" value="P:cell division"/>
    <property type="evidence" value="ECO:0007669"/>
    <property type="project" value="UniProtKB-KW"/>
</dbReference>
<keyword evidence="2 11" id="KW-0963">Cytoplasm</keyword>
<keyword evidence="8 11" id="KW-0573">Peptidoglycan synthesis</keyword>
<evidence type="ECO:0000256" key="12">
    <source>
        <dbReference type="RuleBase" id="RU004135"/>
    </source>
</evidence>
<evidence type="ECO:0000256" key="11">
    <source>
        <dbReference type="HAMAP-Rule" id="MF_00208"/>
    </source>
</evidence>
<dbReference type="InterPro" id="IPR000713">
    <property type="entry name" value="Mur_ligase_N"/>
</dbReference>
<comment type="similarity">
    <text evidence="1 11">Belongs to the MurCDEF family. MurE subfamily.</text>
</comment>
<comment type="catalytic activity">
    <reaction evidence="11">
        <text>UDP-N-acetyl-alpha-D-muramoyl-L-alanyl-D-glutamate + meso-2,6-diaminopimelate + ATP = UDP-N-acetyl-alpha-D-muramoyl-L-alanyl-gamma-D-glutamyl-meso-2,6-diaminopimelate + ADP + phosphate + H(+)</text>
        <dbReference type="Rhea" id="RHEA:23676"/>
        <dbReference type="ChEBI" id="CHEBI:15378"/>
        <dbReference type="ChEBI" id="CHEBI:30616"/>
        <dbReference type="ChEBI" id="CHEBI:43474"/>
        <dbReference type="ChEBI" id="CHEBI:57791"/>
        <dbReference type="ChEBI" id="CHEBI:83900"/>
        <dbReference type="ChEBI" id="CHEBI:83905"/>
        <dbReference type="ChEBI" id="CHEBI:456216"/>
        <dbReference type="EC" id="6.3.2.13"/>
    </reaction>
</comment>
<feature type="binding site" evidence="11">
    <location>
        <position position="455"/>
    </location>
    <ligand>
        <name>meso-2,6-diaminopimelate</name>
        <dbReference type="ChEBI" id="CHEBI:57791"/>
    </ligand>
</feature>
<evidence type="ECO:0000256" key="4">
    <source>
        <dbReference type="ARBA" id="ARBA00022618"/>
    </source>
</evidence>
<proteinExistence type="inferred from homology"/>
<evidence type="ECO:0000256" key="2">
    <source>
        <dbReference type="ARBA" id="ARBA00022490"/>
    </source>
</evidence>
<comment type="function">
    <text evidence="11">Catalyzes the addition of meso-diaminopimelic acid to the nucleotide precursor UDP-N-acetylmuramoyl-L-alanyl-D-glutamate (UMAG) in the biosynthesis of bacterial cell-wall peptidoglycan.</text>
</comment>
<comment type="PTM">
    <text evidence="11">Carboxylation is probably crucial for Mg(2+) binding and, consequently, for the gamma-phosphate positioning of ATP.</text>
</comment>
<feature type="binding site" evidence="11">
    <location>
        <position position="186"/>
    </location>
    <ligand>
        <name>UDP-N-acetyl-alpha-D-muramoyl-L-alanyl-D-glutamate</name>
        <dbReference type="ChEBI" id="CHEBI:83900"/>
    </ligand>
</feature>
<dbReference type="GO" id="GO:0008765">
    <property type="term" value="F:UDP-N-acetylmuramoylalanyl-D-glutamate-2,6-diaminopimelate ligase activity"/>
    <property type="evidence" value="ECO:0007669"/>
    <property type="project" value="UniProtKB-UniRule"/>
</dbReference>
<gene>
    <name evidence="11" type="primary">murE</name>
    <name evidence="16" type="ORF">CWI75_05720</name>
</gene>
<feature type="binding site" evidence="11">
    <location>
        <begin position="109"/>
        <end position="115"/>
    </location>
    <ligand>
        <name>ATP</name>
        <dbReference type="ChEBI" id="CHEBI:30616"/>
    </ligand>
</feature>
<dbReference type="HAMAP" id="MF_00208">
    <property type="entry name" value="MurE"/>
    <property type="match status" value="1"/>
</dbReference>
<feature type="binding site" evidence="11">
    <location>
        <position position="26"/>
    </location>
    <ligand>
        <name>UDP-N-acetyl-alpha-D-muramoyl-L-alanyl-D-glutamate</name>
        <dbReference type="ChEBI" id="CHEBI:83900"/>
    </ligand>
</feature>
<protein>
    <recommendedName>
        <fullName evidence="11">UDP-N-acetylmuramoyl-L-alanyl-D-glutamate--2,6-diaminopimelate ligase</fullName>
        <ecNumber evidence="11">6.3.2.13</ecNumber>
    </recommendedName>
    <alternativeName>
        <fullName evidence="11">Meso-A2pm-adding enzyme</fullName>
    </alternativeName>
    <alternativeName>
        <fullName evidence="11">Meso-diaminopimelate-adding enzyme</fullName>
    </alternativeName>
    <alternativeName>
        <fullName evidence="11">UDP-MurNAc-L-Ala-D-Glu:meso-diaminopimelate ligase</fullName>
    </alternativeName>
    <alternativeName>
        <fullName evidence="11">UDP-MurNAc-tripeptide synthetase</fullName>
    </alternativeName>
    <alternativeName>
        <fullName evidence="11">UDP-N-acetylmuramyl-tripeptide synthetase</fullName>
    </alternativeName>
</protein>
<feature type="binding site" evidence="11">
    <location>
        <position position="381"/>
    </location>
    <ligand>
        <name>meso-2,6-diaminopimelate</name>
        <dbReference type="ChEBI" id="CHEBI:57791"/>
    </ligand>
</feature>
<dbReference type="SUPFAM" id="SSF63418">
    <property type="entry name" value="MurE/MurF N-terminal domain"/>
    <property type="match status" value="1"/>
</dbReference>
<evidence type="ECO:0000256" key="6">
    <source>
        <dbReference type="ARBA" id="ARBA00022840"/>
    </source>
</evidence>
<dbReference type="Gene3D" id="3.40.1190.10">
    <property type="entry name" value="Mur-like, catalytic domain"/>
    <property type="match status" value="1"/>
</dbReference>
<organism evidence="16 17">
    <name type="scientific">Kineobactrum sediminis</name>
    <dbReference type="NCBI Taxonomy" id="1905677"/>
    <lineage>
        <taxon>Bacteria</taxon>
        <taxon>Pseudomonadati</taxon>
        <taxon>Pseudomonadota</taxon>
        <taxon>Gammaproteobacteria</taxon>
        <taxon>Cellvibrionales</taxon>
        <taxon>Halieaceae</taxon>
        <taxon>Kineobactrum</taxon>
    </lineage>
</organism>
<dbReference type="InterPro" id="IPR036565">
    <property type="entry name" value="Mur-like_cat_sf"/>
</dbReference>
<feature type="binding site" evidence="11">
    <location>
        <begin position="151"/>
        <end position="152"/>
    </location>
    <ligand>
        <name>UDP-N-acetyl-alpha-D-muramoyl-L-alanyl-D-glutamate</name>
        <dbReference type="ChEBI" id="CHEBI:83900"/>
    </ligand>
</feature>
<keyword evidence="5 11" id="KW-0547">Nucleotide-binding</keyword>
<dbReference type="InterPro" id="IPR013221">
    <property type="entry name" value="Mur_ligase_cen"/>
</dbReference>
<dbReference type="NCBIfam" id="NF001126">
    <property type="entry name" value="PRK00139.1-4"/>
    <property type="match status" value="1"/>
</dbReference>
<dbReference type="InterPro" id="IPR018109">
    <property type="entry name" value="Folylpolyglutamate_synth_CS"/>
</dbReference>
<keyword evidence="7 11" id="KW-0133">Cell shape</keyword>
<dbReference type="InterPro" id="IPR005761">
    <property type="entry name" value="UDP-N-AcMur-Glu-dNH2Pim_ligase"/>
</dbReference>